<sequence length="54" mass="5876">MGGLYPPMAAGLGGGQERERRRPDYLLDDSGAFADDRWFTPAVITPDDGRPPGR</sequence>
<organism evidence="2 3">
    <name type="scientific">Pseudonocardia hierapolitana</name>
    <dbReference type="NCBI Taxonomy" id="1128676"/>
    <lineage>
        <taxon>Bacteria</taxon>
        <taxon>Bacillati</taxon>
        <taxon>Actinomycetota</taxon>
        <taxon>Actinomycetes</taxon>
        <taxon>Pseudonocardiales</taxon>
        <taxon>Pseudonocardiaceae</taxon>
        <taxon>Pseudonocardia</taxon>
    </lineage>
</organism>
<feature type="region of interest" description="Disordered" evidence="1">
    <location>
        <begin position="1"/>
        <end position="23"/>
    </location>
</feature>
<gene>
    <name evidence="2" type="ORF">FHX44_11660</name>
</gene>
<proteinExistence type="predicted"/>
<keyword evidence="3" id="KW-1185">Reference proteome</keyword>
<evidence type="ECO:0000313" key="3">
    <source>
        <dbReference type="Proteomes" id="UP000321261"/>
    </source>
</evidence>
<reference evidence="2 3" key="1">
    <citation type="submission" date="2019-06" db="EMBL/GenBank/DDBJ databases">
        <title>Sequencing the genomes of 1000 actinobacteria strains.</title>
        <authorList>
            <person name="Klenk H.-P."/>
        </authorList>
    </citation>
    <scope>NUCLEOTIDE SEQUENCE [LARGE SCALE GENOMIC DNA]</scope>
    <source>
        <strain evidence="2 3">DSM 45671</strain>
    </source>
</reference>
<evidence type="ECO:0000313" key="2">
    <source>
        <dbReference type="EMBL" id="TWF74778.1"/>
    </source>
</evidence>
<dbReference type="EMBL" id="VIWU01000001">
    <property type="protein sequence ID" value="TWF74778.1"/>
    <property type="molecule type" value="Genomic_DNA"/>
</dbReference>
<name>A0A561SIS3_9PSEU</name>
<accession>A0A561SIS3</accession>
<dbReference type="AlphaFoldDB" id="A0A561SIS3"/>
<dbReference type="Proteomes" id="UP000321261">
    <property type="component" value="Unassembled WGS sequence"/>
</dbReference>
<evidence type="ECO:0000256" key="1">
    <source>
        <dbReference type="SAM" id="MobiDB-lite"/>
    </source>
</evidence>
<protein>
    <submittedName>
        <fullName evidence="2">Uncharacterized protein</fullName>
    </submittedName>
</protein>
<comment type="caution">
    <text evidence="2">The sequence shown here is derived from an EMBL/GenBank/DDBJ whole genome shotgun (WGS) entry which is preliminary data.</text>
</comment>